<dbReference type="EMBL" id="CAVMJV010000110">
    <property type="protein sequence ID" value="CAK5101803.1"/>
    <property type="molecule type" value="Genomic_DNA"/>
</dbReference>
<reference evidence="1" key="1">
    <citation type="submission" date="2023-11" db="EMBL/GenBank/DDBJ databases">
        <authorList>
            <person name="Poullet M."/>
        </authorList>
    </citation>
    <scope>NUCLEOTIDE SEQUENCE</scope>
    <source>
        <strain evidence="1">E1834</strain>
    </source>
</reference>
<gene>
    <name evidence="1" type="ORF">MENTE1834_LOCUS42380</name>
</gene>
<dbReference type="Proteomes" id="UP001497535">
    <property type="component" value="Unassembled WGS sequence"/>
</dbReference>
<evidence type="ECO:0000313" key="2">
    <source>
        <dbReference type="Proteomes" id="UP001497535"/>
    </source>
</evidence>
<comment type="caution">
    <text evidence="1">The sequence shown here is derived from an EMBL/GenBank/DDBJ whole genome shotgun (WGS) entry which is preliminary data.</text>
</comment>
<sequence length="133" mass="14870">MLWNFEEITDSGENSLGTSSSVETDPLSSMLASIVRQSPVGGIEIRGGGGGHIRGLDFDIAAVDRSLIPHPNDQHQLMEHQHNFLTGNPASMVQRVFYSIFLFLNVNWGFCIEWEAPRLKMLIKAFFSFEDKA</sequence>
<evidence type="ECO:0000313" key="1">
    <source>
        <dbReference type="EMBL" id="CAK5101803.1"/>
    </source>
</evidence>
<name>A0ACB1ASK0_MELEN</name>
<accession>A0ACB1ASK0</accession>
<proteinExistence type="predicted"/>
<organism evidence="1 2">
    <name type="scientific">Meloidogyne enterolobii</name>
    <name type="common">Root-knot nematode worm</name>
    <name type="synonym">Meloidogyne mayaguensis</name>
    <dbReference type="NCBI Taxonomy" id="390850"/>
    <lineage>
        <taxon>Eukaryota</taxon>
        <taxon>Metazoa</taxon>
        <taxon>Ecdysozoa</taxon>
        <taxon>Nematoda</taxon>
        <taxon>Chromadorea</taxon>
        <taxon>Rhabditida</taxon>
        <taxon>Tylenchina</taxon>
        <taxon>Tylenchomorpha</taxon>
        <taxon>Tylenchoidea</taxon>
        <taxon>Meloidogynidae</taxon>
        <taxon>Meloidogyninae</taxon>
        <taxon>Meloidogyne</taxon>
    </lineage>
</organism>
<protein>
    <submittedName>
        <fullName evidence="1">Uncharacterized protein</fullName>
    </submittedName>
</protein>
<keyword evidence="2" id="KW-1185">Reference proteome</keyword>